<dbReference type="PANTHER" id="PTHR11132">
    <property type="entry name" value="SOLUTE CARRIER FAMILY 35"/>
    <property type="match status" value="1"/>
</dbReference>
<evidence type="ECO:0000256" key="3">
    <source>
        <dbReference type="ARBA" id="ARBA00022989"/>
    </source>
</evidence>
<gene>
    <name evidence="9" type="ORF">SCF082_LOCUS25470</name>
    <name evidence="10" type="ORF">SCF082_LOCUS25546</name>
</gene>
<feature type="domain" description="Sugar phosphate transporter" evidence="8">
    <location>
        <begin position="148"/>
        <end position="418"/>
    </location>
</feature>
<feature type="chain" id="PRO_5045029314" evidence="7">
    <location>
        <begin position="30"/>
        <end position="475"/>
    </location>
</feature>
<dbReference type="EMBL" id="CAXAMM010019113">
    <property type="protein sequence ID" value="CAK9044968.1"/>
    <property type="molecule type" value="Genomic_DNA"/>
</dbReference>
<evidence type="ECO:0000259" key="8">
    <source>
        <dbReference type="Pfam" id="PF03151"/>
    </source>
</evidence>
<evidence type="ECO:0000256" key="2">
    <source>
        <dbReference type="ARBA" id="ARBA00022692"/>
    </source>
</evidence>
<keyword evidence="7" id="KW-0732">Signal</keyword>
<keyword evidence="2 6" id="KW-0812">Transmembrane</keyword>
<keyword evidence="11" id="KW-1185">Reference proteome</keyword>
<sequence length="475" mass="50984">KLFNEMRSNSIGSVLGCFLCACHLTCVQSETCETSSLLQFHPVDANGKYDTHGSSTFAQSIVGGPSISNVTGPAKIFRTKVQAFDISGLNMYDGAGALVAFDSHRLYRFQAADTASKEKSWIAVYGLVAMILIAVSPIAYYEGPQALLMVISYLSAVTLVKVFVKETINLGYPYPNTLTAMHMLAVCLVTLIFERPKMDEALKVLPISVLNGLSLLTNNTAFLYGGVAFVSMIAANVPFMTFSLELIKGKRSFNFASAFSVGMVCGGSICCIQGEVNASLAAFIWATISALLRSARGVWQHELVSLSLSPLRLVFWNGFWSGCITLVTMVASGECLEGLMILPTIGAEVQVALLNSILAAVCLNITQWYAMKALGALMSSIVGNLNLILVIALSIAWLHEQVTAWQYVGVLLLATGTFTNKMQGFCFSSQNGNTTPRTDNPRKTPDSEPKETSPATLASLGLKPRGENLSGGKTP</sequence>
<organism evidence="10 11">
    <name type="scientific">Durusdinium trenchii</name>
    <dbReference type="NCBI Taxonomy" id="1381693"/>
    <lineage>
        <taxon>Eukaryota</taxon>
        <taxon>Sar</taxon>
        <taxon>Alveolata</taxon>
        <taxon>Dinophyceae</taxon>
        <taxon>Suessiales</taxon>
        <taxon>Symbiodiniaceae</taxon>
        <taxon>Durusdinium</taxon>
    </lineage>
</organism>
<protein>
    <submittedName>
        <fullName evidence="10">Solute carrier family 35 member E4</fullName>
    </submittedName>
</protein>
<feature type="signal peptide" evidence="7">
    <location>
        <begin position="1"/>
        <end position="29"/>
    </location>
</feature>
<name>A0ABP0M104_9DINO</name>
<accession>A0ABP0M104</accession>
<feature type="transmembrane region" description="Helical" evidence="6">
    <location>
        <begin position="351"/>
        <end position="370"/>
    </location>
</feature>
<dbReference type="Proteomes" id="UP001642464">
    <property type="component" value="Unassembled WGS sequence"/>
</dbReference>
<evidence type="ECO:0000256" key="7">
    <source>
        <dbReference type="SAM" id="SignalP"/>
    </source>
</evidence>
<evidence type="ECO:0000256" key="6">
    <source>
        <dbReference type="SAM" id="Phobius"/>
    </source>
</evidence>
<dbReference type="Pfam" id="PF03151">
    <property type="entry name" value="TPT"/>
    <property type="match status" value="1"/>
</dbReference>
<keyword evidence="4 6" id="KW-0472">Membrane</keyword>
<feature type="compositionally biased region" description="Basic and acidic residues" evidence="5">
    <location>
        <begin position="439"/>
        <end position="451"/>
    </location>
</feature>
<dbReference type="InterPro" id="IPR004853">
    <property type="entry name" value="Sugar_P_trans_dom"/>
</dbReference>
<feature type="transmembrane region" description="Helical" evidence="6">
    <location>
        <begin position="221"/>
        <end position="241"/>
    </location>
</feature>
<keyword evidence="3 6" id="KW-1133">Transmembrane helix</keyword>
<evidence type="ECO:0000256" key="5">
    <source>
        <dbReference type="SAM" id="MobiDB-lite"/>
    </source>
</evidence>
<feature type="transmembrane region" description="Helical" evidence="6">
    <location>
        <begin position="377"/>
        <end position="398"/>
    </location>
</feature>
<feature type="compositionally biased region" description="Polar residues" evidence="5">
    <location>
        <begin position="429"/>
        <end position="438"/>
    </location>
</feature>
<evidence type="ECO:0000313" key="9">
    <source>
        <dbReference type="EMBL" id="CAK9044968.1"/>
    </source>
</evidence>
<evidence type="ECO:0000313" key="10">
    <source>
        <dbReference type="EMBL" id="CAK9045176.1"/>
    </source>
</evidence>
<dbReference type="InterPro" id="IPR037185">
    <property type="entry name" value="EmrE-like"/>
</dbReference>
<feature type="transmembrane region" description="Helical" evidence="6">
    <location>
        <begin position="311"/>
        <end position="331"/>
    </location>
</feature>
<feature type="transmembrane region" description="Helical" evidence="6">
    <location>
        <begin position="253"/>
        <end position="274"/>
    </location>
</feature>
<feature type="non-terminal residue" evidence="10">
    <location>
        <position position="1"/>
    </location>
</feature>
<comment type="subcellular location">
    <subcellularLocation>
        <location evidence="1">Membrane</location>
        <topology evidence="1">Multi-pass membrane protein</topology>
    </subcellularLocation>
</comment>
<evidence type="ECO:0000313" key="11">
    <source>
        <dbReference type="Proteomes" id="UP001642464"/>
    </source>
</evidence>
<proteinExistence type="predicted"/>
<comment type="caution">
    <text evidence="10">The sequence shown here is derived from an EMBL/GenBank/DDBJ whole genome shotgun (WGS) entry which is preliminary data.</text>
</comment>
<feature type="transmembrane region" description="Helical" evidence="6">
    <location>
        <begin position="176"/>
        <end position="193"/>
    </location>
</feature>
<feature type="region of interest" description="Disordered" evidence="5">
    <location>
        <begin position="429"/>
        <end position="475"/>
    </location>
</feature>
<dbReference type="EMBL" id="CAXAMM010019224">
    <property type="protein sequence ID" value="CAK9045176.1"/>
    <property type="molecule type" value="Genomic_DNA"/>
</dbReference>
<dbReference type="InterPro" id="IPR050186">
    <property type="entry name" value="TPT_transporter"/>
</dbReference>
<dbReference type="SUPFAM" id="SSF103481">
    <property type="entry name" value="Multidrug resistance efflux transporter EmrE"/>
    <property type="match status" value="1"/>
</dbReference>
<reference evidence="10 11" key="1">
    <citation type="submission" date="2024-02" db="EMBL/GenBank/DDBJ databases">
        <authorList>
            <person name="Chen Y."/>
            <person name="Shah S."/>
            <person name="Dougan E. K."/>
            <person name="Thang M."/>
            <person name="Chan C."/>
        </authorList>
    </citation>
    <scope>NUCLEOTIDE SEQUENCE [LARGE SCALE GENOMIC DNA]</scope>
</reference>
<evidence type="ECO:0000256" key="4">
    <source>
        <dbReference type="ARBA" id="ARBA00023136"/>
    </source>
</evidence>
<evidence type="ECO:0000256" key="1">
    <source>
        <dbReference type="ARBA" id="ARBA00004141"/>
    </source>
</evidence>
<feature type="transmembrane region" description="Helical" evidence="6">
    <location>
        <begin position="146"/>
        <end position="164"/>
    </location>
</feature>
<feature type="transmembrane region" description="Helical" evidence="6">
    <location>
        <begin position="122"/>
        <end position="140"/>
    </location>
</feature>